<organism evidence="2 3">
    <name type="scientific">Prosthecobacter fluviatilis</name>
    <dbReference type="NCBI Taxonomy" id="445931"/>
    <lineage>
        <taxon>Bacteria</taxon>
        <taxon>Pseudomonadati</taxon>
        <taxon>Verrucomicrobiota</taxon>
        <taxon>Verrucomicrobiia</taxon>
        <taxon>Verrucomicrobiales</taxon>
        <taxon>Verrucomicrobiaceae</taxon>
        <taxon>Prosthecobacter</taxon>
    </lineage>
</organism>
<proteinExistence type="predicted"/>
<dbReference type="Proteomes" id="UP001596052">
    <property type="component" value="Unassembled WGS sequence"/>
</dbReference>
<accession>A0ABW0KKF4</accession>
<evidence type="ECO:0000256" key="1">
    <source>
        <dbReference type="SAM" id="MobiDB-lite"/>
    </source>
</evidence>
<gene>
    <name evidence="2" type="ORF">ACFQDI_03685</name>
</gene>
<evidence type="ECO:0000313" key="2">
    <source>
        <dbReference type="EMBL" id="MFC5453948.1"/>
    </source>
</evidence>
<reference evidence="3" key="1">
    <citation type="journal article" date="2019" name="Int. J. Syst. Evol. Microbiol.">
        <title>The Global Catalogue of Microorganisms (GCM) 10K type strain sequencing project: providing services to taxonomists for standard genome sequencing and annotation.</title>
        <authorList>
            <consortium name="The Broad Institute Genomics Platform"/>
            <consortium name="The Broad Institute Genome Sequencing Center for Infectious Disease"/>
            <person name="Wu L."/>
            <person name="Ma J."/>
        </authorList>
    </citation>
    <scope>NUCLEOTIDE SEQUENCE [LARGE SCALE GENOMIC DNA]</scope>
    <source>
        <strain evidence="3">CGMCC 4.1469</strain>
    </source>
</reference>
<protein>
    <submittedName>
        <fullName evidence="2">Uncharacterized protein</fullName>
    </submittedName>
</protein>
<feature type="region of interest" description="Disordered" evidence="1">
    <location>
        <begin position="133"/>
        <end position="160"/>
    </location>
</feature>
<dbReference type="EMBL" id="JBHSMQ010000001">
    <property type="protein sequence ID" value="MFC5453948.1"/>
    <property type="molecule type" value="Genomic_DNA"/>
</dbReference>
<name>A0ABW0KKF4_9BACT</name>
<comment type="caution">
    <text evidence="2">The sequence shown here is derived from an EMBL/GenBank/DDBJ whole genome shotgun (WGS) entry which is preliminary data.</text>
</comment>
<evidence type="ECO:0000313" key="3">
    <source>
        <dbReference type="Proteomes" id="UP001596052"/>
    </source>
</evidence>
<keyword evidence="3" id="KW-1185">Reference proteome</keyword>
<dbReference type="RefSeq" id="WP_377163525.1">
    <property type="nucleotide sequence ID" value="NZ_JBHSMQ010000001.1"/>
</dbReference>
<sequence length="160" mass="17875">MAASITPSLRSALERLKHAGSVNGLLLCWRRQILINLLPFEEFRAERLLQCLHDARAHFGSGGDRDVKTFWFGYEGVFVLALFQGECLLITLHTHASEVDFMRRAGLTFLEDTQLLVDALLQPSPDDEISRIETQPLSPMEDGGHPPQSSGLTKVIPRHA</sequence>